<reference evidence="2" key="2">
    <citation type="submission" date="2020-05" db="UniProtKB">
        <authorList>
            <consortium name="EnsemblMetazoa"/>
        </authorList>
    </citation>
    <scope>IDENTIFICATION</scope>
    <source>
        <strain evidence="2">LVP_AGWG</strain>
    </source>
</reference>
<evidence type="ECO:0000259" key="1">
    <source>
        <dbReference type="Pfam" id="PF16066"/>
    </source>
</evidence>
<dbReference type="VEuPathDB" id="VectorBase:AAEL001628"/>
<name>A0A1S4EZB6_AEDAE</name>
<feature type="domain" description="Fibronectin type III" evidence="1">
    <location>
        <begin position="1"/>
        <end position="91"/>
    </location>
</feature>
<accession>A0A1S4EZB6</accession>
<evidence type="ECO:0000313" key="2">
    <source>
        <dbReference type="EnsemblMetazoa" id="AAEL001628-PA"/>
    </source>
</evidence>
<reference evidence="2 3" key="1">
    <citation type="submission" date="2017-06" db="EMBL/GenBank/DDBJ databases">
        <title>Aedes aegypti genome working group (AGWG) sequencing and assembly.</title>
        <authorList>
            <consortium name="Aedes aegypti Genome Working Group (AGWG)"/>
            <person name="Matthews B.J."/>
        </authorList>
    </citation>
    <scope>NUCLEOTIDE SEQUENCE [LARGE SCALE GENOMIC DNA]</scope>
    <source>
        <strain evidence="2 3">LVP_AGWG</strain>
    </source>
</reference>
<dbReference type="OrthoDB" id="6424355at2759"/>
<dbReference type="Pfam" id="PF16066">
    <property type="entry name" value="DUF4808"/>
    <property type="match status" value="1"/>
</dbReference>
<gene>
    <name evidence="2" type="primary">5571499</name>
</gene>
<keyword evidence="3" id="KW-1185">Reference proteome</keyword>
<dbReference type="Proteomes" id="UP000008820">
    <property type="component" value="Chromosome 1"/>
</dbReference>
<proteinExistence type="predicted"/>
<dbReference type="InParanoid" id="A0A1S4EZB6"/>
<evidence type="ECO:0000313" key="3">
    <source>
        <dbReference type="Proteomes" id="UP000008820"/>
    </source>
</evidence>
<dbReference type="AlphaFoldDB" id="A0A1S4EZB6"/>
<protein>
    <submittedName>
        <fullName evidence="2">DUF4808 domain-containing protein</fullName>
    </submittedName>
</protein>
<dbReference type="InterPro" id="IPR032073">
    <property type="entry name" value="FNDC5_C"/>
</dbReference>
<dbReference type="EnsemblMetazoa" id="AAEL001628-RA">
    <property type="protein sequence ID" value="AAEL001628-PA"/>
    <property type="gene ID" value="AAEL001628"/>
</dbReference>
<organism evidence="2 3">
    <name type="scientific">Aedes aegypti</name>
    <name type="common">Yellowfever mosquito</name>
    <name type="synonym">Culex aegypti</name>
    <dbReference type="NCBI Taxonomy" id="7159"/>
    <lineage>
        <taxon>Eukaryota</taxon>
        <taxon>Metazoa</taxon>
        <taxon>Ecdysozoa</taxon>
        <taxon>Arthropoda</taxon>
        <taxon>Hexapoda</taxon>
        <taxon>Insecta</taxon>
        <taxon>Pterygota</taxon>
        <taxon>Neoptera</taxon>
        <taxon>Endopterygota</taxon>
        <taxon>Diptera</taxon>
        <taxon>Nematocera</taxon>
        <taxon>Culicoidea</taxon>
        <taxon>Culicidae</taxon>
        <taxon>Culicinae</taxon>
        <taxon>Aedini</taxon>
        <taxon>Aedes</taxon>
        <taxon>Stegomyia</taxon>
    </lineage>
</organism>
<sequence>MLEPYQPKFIQQHRGSCPLVELDLDLPPVPQRSSLSKMSLGLQSTMTSVCSGGYPGYTRPRQNSVFVGPHVFSPPQPPRKTRSAVDIHSMILSEGESEPV</sequence>